<dbReference type="PANTHER" id="PTHR32141">
    <property type="match status" value="1"/>
</dbReference>
<accession>A0AAV5F2H4</accession>
<dbReference type="InterPro" id="IPR001810">
    <property type="entry name" value="F-box_dom"/>
</dbReference>
<reference evidence="3" key="1">
    <citation type="journal article" date="2018" name="DNA Res.">
        <title>Multiple hybrid de novo genome assembly of finger millet, an orphan allotetraploid crop.</title>
        <authorList>
            <person name="Hatakeyama M."/>
            <person name="Aluri S."/>
            <person name="Balachadran M.T."/>
            <person name="Sivarajan S.R."/>
            <person name="Patrignani A."/>
            <person name="Gruter S."/>
            <person name="Poveda L."/>
            <person name="Shimizu-Inatsugi R."/>
            <person name="Baeten J."/>
            <person name="Francoijs K.J."/>
            <person name="Nataraja K.N."/>
            <person name="Reddy Y.A.N."/>
            <person name="Phadnis S."/>
            <person name="Ravikumar R.L."/>
            <person name="Schlapbach R."/>
            <person name="Sreeman S.M."/>
            <person name="Shimizu K.K."/>
        </authorList>
    </citation>
    <scope>NUCLEOTIDE SEQUENCE</scope>
</reference>
<proteinExistence type="predicted"/>
<evidence type="ECO:0000256" key="1">
    <source>
        <dbReference type="SAM" id="MobiDB-lite"/>
    </source>
</evidence>
<dbReference type="InterPro" id="IPR036047">
    <property type="entry name" value="F-box-like_dom_sf"/>
</dbReference>
<dbReference type="InterPro" id="IPR055411">
    <property type="entry name" value="LRR_FXL15/At3g58940/PEG3-like"/>
</dbReference>
<comment type="caution">
    <text evidence="3">The sequence shown here is derived from an EMBL/GenBank/DDBJ whole genome shotgun (WGS) entry which is preliminary data.</text>
</comment>
<evidence type="ECO:0000313" key="3">
    <source>
        <dbReference type="EMBL" id="GJN28837.1"/>
    </source>
</evidence>
<organism evidence="3 4">
    <name type="scientific">Eleusine coracana subsp. coracana</name>
    <dbReference type="NCBI Taxonomy" id="191504"/>
    <lineage>
        <taxon>Eukaryota</taxon>
        <taxon>Viridiplantae</taxon>
        <taxon>Streptophyta</taxon>
        <taxon>Embryophyta</taxon>
        <taxon>Tracheophyta</taxon>
        <taxon>Spermatophyta</taxon>
        <taxon>Magnoliopsida</taxon>
        <taxon>Liliopsida</taxon>
        <taxon>Poales</taxon>
        <taxon>Poaceae</taxon>
        <taxon>PACMAD clade</taxon>
        <taxon>Chloridoideae</taxon>
        <taxon>Cynodonteae</taxon>
        <taxon>Eleusininae</taxon>
        <taxon>Eleusine</taxon>
    </lineage>
</organism>
<name>A0AAV5F2H4_ELECO</name>
<keyword evidence="4" id="KW-1185">Reference proteome</keyword>
<dbReference type="AlphaFoldDB" id="A0AAV5F2H4"/>
<evidence type="ECO:0000313" key="4">
    <source>
        <dbReference type="Proteomes" id="UP001054889"/>
    </source>
</evidence>
<dbReference type="Pfam" id="PF24758">
    <property type="entry name" value="LRR_At5g56370"/>
    <property type="match status" value="1"/>
</dbReference>
<evidence type="ECO:0000259" key="2">
    <source>
        <dbReference type="PROSITE" id="PS50181"/>
    </source>
</evidence>
<gene>
    <name evidence="3" type="primary">gb17006</name>
    <name evidence="3" type="ORF">PR202_gb17006</name>
</gene>
<sequence length="473" mass="53044">MDLSGLRIASVQTIHAFNGQDQGTATALKAAYESLPTPPATAAAWSTAVPNDGVDRISRLPDQILQNIVSRLPAQDAVRTGALASRWRSLWRSGPSSSSMPASSRDHLLLPRHEQGEDQGVDAAGRRQGRPRAFLHQSPVAAQPPPPRHALQLHIPHPPAHRRLEVPQHRRSFRKRGISPPKELFLTLITMKDRDLAFLLDRSPVLEVLTIIASQTDVRLCLISNSLRCLQLGMSTVGDIVVAYAPRLERLLLWKTQRRRTGDNKFSRIKIGKAPNLNMLGYWHPGQHQLQIGDTIIESGTEVSPCTIIPSVKTLALEVHFEVRKELMTVPSFLQCFPNVETLHIKPMKVNKPTGKVKLNCWLEACPVQCVLHVKTLVIHEFKGSKNEHAFIKFIVERAPLLEKMVIMLCPESFYNCSRTTLHTRMKSFLTVKWAGKLIKKIHIKVPSTPTPWSFRIGVDLSRKDPFDIDSVI</sequence>
<dbReference type="InterPro" id="IPR053781">
    <property type="entry name" value="F-box_AtFBL13-like"/>
</dbReference>
<feature type="domain" description="F-box" evidence="2">
    <location>
        <begin position="54"/>
        <end position="90"/>
    </location>
</feature>
<dbReference type="PANTHER" id="PTHR32141:SF181">
    <property type="entry name" value="F-BOX DOMAIN-CONTAINING PROTEIN"/>
    <property type="match status" value="1"/>
</dbReference>
<dbReference type="Pfam" id="PF08387">
    <property type="entry name" value="FBD"/>
    <property type="match status" value="1"/>
</dbReference>
<reference evidence="3" key="2">
    <citation type="submission" date="2021-12" db="EMBL/GenBank/DDBJ databases">
        <title>Resequencing data analysis of finger millet.</title>
        <authorList>
            <person name="Hatakeyama M."/>
            <person name="Aluri S."/>
            <person name="Balachadran M.T."/>
            <person name="Sivarajan S.R."/>
            <person name="Poveda L."/>
            <person name="Shimizu-Inatsugi R."/>
            <person name="Schlapbach R."/>
            <person name="Sreeman S.M."/>
            <person name="Shimizu K.K."/>
        </authorList>
    </citation>
    <scope>NUCLEOTIDE SEQUENCE</scope>
</reference>
<dbReference type="InterPro" id="IPR006566">
    <property type="entry name" value="FBD"/>
</dbReference>
<protein>
    <recommendedName>
        <fullName evidence="2">F-box domain-containing protein</fullName>
    </recommendedName>
</protein>
<dbReference type="PROSITE" id="PS50181">
    <property type="entry name" value="FBOX"/>
    <property type="match status" value="1"/>
</dbReference>
<dbReference type="Gene3D" id="1.20.1280.50">
    <property type="match status" value="1"/>
</dbReference>
<dbReference type="SUPFAM" id="SSF81383">
    <property type="entry name" value="F-box domain"/>
    <property type="match status" value="1"/>
</dbReference>
<dbReference type="Proteomes" id="UP001054889">
    <property type="component" value="Unassembled WGS sequence"/>
</dbReference>
<dbReference type="Pfam" id="PF00646">
    <property type="entry name" value="F-box"/>
    <property type="match status" value="1"/>
</dbReference>
<dbReference type="InterPro" id="IPR055302">
    <property type="entry name" value="F-box_dom-containing"/>
</dbReference>
<feature type="region of interest" description="Disordered" evidence="1">
    <location>
        <begin position="138"/>
        <end position="172"/>
    </location>
</feature>
<dbReference type="EMBL" id="BQKI01000081">
    <property type="protein sequence ID" value="GJN28837.1"/>
    <property type="molecule type" value="Genomic_DNA"/>
</dbReference>
<dbReference type="CDD" id="cd22160">
    <property type="entry name" value="F-box_AtFBL13-like"/>
    <property type="match status" value="1"/>
</dbReference>